<dbReference type="RefSeq" id="WP_266116362.1">
    <property type="nucleotide sequence ID" value="NZ_JANIDY010000001.1"/>
</dbReference>
<protein>
    <submittedName>
        <fullName evidence="1">Uncharacterized protein</fullName>
    </submittedName>
</protein>
<comment type="caution">
    <text evidence="1">The sequence shown here is derived from an EMBL/GenBank/DDBJ whole genome shotgun (WGS) entry which is preliminary data.</text>
</comment>
<evidence type="ECO:0000313" key="2">
    <source>
        <dbReference type="Proteomes" id="UP001165576"/>
    </source>
</evidence>
<proteinExistence type="predicted"/>
<sequence length="209" mass="23126">MDDKRLQRVWLMDWFGQLITQPAENAGLIREGFTPGDYPDTFLVSSWPMKLPTKMSFRHTASLAQGLPDAEIIEAGESLVALEDQDSGNFFSINPRTQDTHWNAGSLNDWERFIPLTKEMLDGLSILQDHSFGEVKMGGHPAPTLRWPSVAENVGNFAWLGGFSFSITRNLSKLKEIGSTPAGKSVEVVLASPHGDVAKVTVVRSEKEL</sequence>
<keyword evidence="2" id="KW-1185">Reference proteome</keyword>
<dbReference type="Proteomes" id="UP001165576">
    <property type="component" value="Unassembled WGS sequence"/>
</dbReference>
<gene>
    <name evidence="1" type="ORF">NQF86_04420</name>
</gene>
<reference evidence="1" key="1">
    <citation type="submission" date="2022-07" db="EMBL/GenBank/DDBJ databases">
        <title>Bombella genomes.</title>
        <authorList>
            <person name="Harer L."/>
            <person name="Styblova S."/>
            <person name="Ehrmann M."/>
        </authorList>
    </citation>
    <scope>NUCLEOTIDE SEQUENCE</scope>
    <source>
        <strain evidence="1">TMW 2.2543</strain>
    </source>
</reference>
<dbReference type="EMBL" id="JANIDY010000001">
    <property type="protein sequence ID" value="MCX5617916.1"/>
    <property type="molecule type" value="Genomic_DNA"/>
</dbReference>
<name>A0ABT3WFR3_9PROT</name>
<evidence type="ECO:0000313" key="1">
    <source>
        <dbReference type="EMBL" id="MCX5617916.1"/>
    </source>
</evidence>
<accession>A0ABT3WFR3</accession>
<organism evidence="1 2">
    <name type="scientific">Bombella pluederhausensis</name>
    <dbReference type="NCBI Taxonomy" id="2967336"/>
    <lineage>
        <taxon>Bacteria</taxon>
        <taxon>Pseudomonadati</taxon>
        <taxon>Pseudomonadota</taxon>
        <taxon>Alphaproteobacteria</taxon>
        <taxon>Acetobacterales</taxon>
        <taxon>Acetobacteraceae</taxon>
        <taxon>Bombella</taxon>
    </lineage>
</organism>